<protein>
    <recommendedName>
        <fullName evidence="13">ABC transporter permease</fullName>
    </recommendedName>
</protein>
<dbReference type="Pfam" id="PF12704">
    <property type="entry name" value="MacB_PCD"/>
    <property type="match status" value="1"/>
</dbReference>
<feature type="compositionally biased region" description="Polar residues" evidence="7">
    <location>
        <begin position="301"/>
        <end position="310"/>
    </location>
</feature>
<dbReference type="PANTHER" id="PTHR30572:SF4">
    <property type="entry name" value="ABC TRANSPORTER PERMEASE YTRF"/>
    <property type="match status" value="1"/>
</dbReference>
<keyword evidence="5 8" id="KW-0472">Membrane</keyword>
<evidence type="ECO:0000256" key="2">
    <source>
        <dbReference type="ARBA" id="ARBA00022475"/>
    </source>
</evidence>
<dbReference type="PANTHER" id="PTHR30572">
    <property type="entry name" value="MEMBRANE COMPONENT OF TRANSPORTER-RELATED"/>
    <property type="match status" value="1"/>
</dbReference>
<organism evidence="11 12">
    <name type="scientific">Halostagnicola larsenii XH-48</name>
    <dbReference type="NCBI Taxonomy" id="797299"/>
    <lineage>
        <taxon>Archaea</taxon>
        <taxon>Methanobacteriati</taxon>
        <taxon>Methanobacteriota</taxon>
        <taxon>Stenosarchaea group</taxon>
        <taxon>Halobacteria</taxon>
        <taxon>Halobacteriales</taxon>
        <taxon>Natrialbaceae</taxon>
        <taxon>Halostagnicola</taxon>
    </lineage>
</organism>
<dbReference type="eggNOG" id="arCOG02312">
    <property type="taxonomic scope" value="Archaea"/>
</dbReference>
<dbReference type="InterPro" id="IPR050250">
    <property type="entry name" value="Macrolide_Exporter_MacB"/>
</dbReference>
<accession>W0JUA5</accession>
<comment type="similarity">
    <text evidence="6">Belongs to the ABC-4 integral membrane protein family.</text>
</comment>
<feature type="domain" description="MacB-like periplasmic core" evidence="10">
    <location>
        <begin position="21"/>
        <end position="213"/>
    </location>
</feature>
<evidence type="ECO:0000256" key="8">
    <source>
        <dbReference type="SAM" id="Phobius"/>
    </source>
</evidence>
<dbReference type="KEGG" id="hlr:HALLA_19405"/>
<dbReference type="PATRIC" id="fig|797299.3.peg.2875"/>
<feature type="domain" description="ABC3 transporter permease C-terminal" evidence="9">
    <location>
        <begin position="414"/>
        <end position="526"/>
    </location>
</feature>
<name>W0JUA5_9EURY</name>
<feature type="compositionally biased region" description="Polar residues" evidence="7">
    <location>
        <begin position="228"/>
        <end position="241"/>
    </location>
</feature>
<gene>
    <name evidence="11" type="ORF">HALLA_19405</name>
</gene>
<evidence type="ECO:0000256" key="1">
    <source>
        <dbReference type="ARBA" id="ARBA00004651"/>
    </source>
</evidence>
<dbReference type="GO" id="GO:0005886">
    <property type="term" value="C:plasma membrane"/>
    <property type="evidence" value="ECO:0007669"/>
    <property type="project" value="UniProtKB-SubCell"/>
</dbReference>
<evidence type="ECO:0000256" key="5">
    <source>
        <dbReference type="ARBA" id="ARBA00023136"/>
    </source>
</evidence>
<dbReference type="InterPro" id="IPR003838">
    <property type="entry name" value="ABC3_permease_C"/>
</dbReference>
<dbReference type="Pfam" id="PF02687">
    <property type="entry name" value="FtsX"/>
    <property type="match status" value="1"/>
</dbReference>
<feature type="transmembrane region" description="Helical" evidence="8">
    <location>
        <begin position="410"/>
        <end position="434"/>
    </location>
</feature>
<dbReference type="GeneID" id="25146556"/>
<evidence type="ECO:0000259" key="10">
    <source>
        <dbReference type="Pfam" id="PF12704"/>
    </source>
</evidence>
<dbReference type="OrthoDB" id="11469at2157"/>
<evidence type="ECO:0000259" key="9">
    <source>
        <dbReference type="Pfam" id="PF02687"/>
    </source>
</evidence>
<dbReference type="HOGENOM" id="CLU_000604_8_0_2"/>
<dbReference type="RefSeq" id="WP_049953889.1">
    <property type="nucleotide sequence ID" value="NZ_CP007055.1"/>
</dbReference>
<dbReference type="EMBL" id="CP007055">
    <property type="protein sequence ID" value="AHG00633.1"/>
    <property type="molecule type" value="Genomic_DNA"/>
</dbReference>
<keyword evidence="12" id="KW-1185">Reference proteome</keyword>
<keyword evidence="2" id="KW-1003">Cell membrane</keyword>
<dbReference type="GO" id="GO:0022857">
    <property type="term" value="F:transmembrane transporter activity"/>
    <property type="evidence" value="ECO:0007669"/>
    <property type="project" value="TreeGrafter"/>
</dbReference>
<feature type="transmembrane region" description="Helical" evidence="8">
    <location>
        <begin position="454"/>
        <end position="478"/>
    </location>
</feature>
<feature type="transmembrane region" description="Helical" evidence="8">
    <location>
        <begin position="498"/>
        <end position="519"/>
    </location>
</feature>
<feature type="transmembrane region" description="Helical" evidence="8">
    <location>
        <begin position="21"/>
        <end position="45"/>
    </location>
</feature>
<evidence type="ECO:0000256" key="3">
    <source>
        <dbReference type="ARBA" id="ARBA00022692"/>
    </source>
</evidence>
<evidence type="ECO:0000256" key="7">
    <source>
        <dbReference type="SAM" id="MobiDB-lite"/>
    </source>
</evidence>
<keyword evidence="4 8" id="KW-1133">Transmembrane helix</keyword>
<feature type="compositionally biased region" description="Polar residues" evidence="7">
    <location>
        <begin position="255"/>
        <end position="266"/>
    </location>
</feature>
<evidence type="ECO:0000313" key="12">
    <source>
        <dbReference type="Proteomes" id="UP000019024"/>
    </source>
</evidence>
<evidence type="ECO:0000256" key="4">
    <source>
        <dbReference type="ARBA" id="ARBA00022989"/>
    </source>
</evidence>
<dbReference type="InterPro" id="IPR025857">
    <property type="entry name" value="MacB_PCD"/>
</dbReference>
<dbReference type="AlphaFoldDB" id="W0JUA5"/>
<evidence type="ECO:0000313" key="11">
    <source>
        <dbReference type="EMBL" id="AHG00633.1"/>
    </source>
</evidence>
<dbReference type="Proteomes" id="UP000019024">
    <property type="component" value="Chromosome"/>
</dbReference>
<sequence length="533" mass="55325">MKPLESLRLSWRSIAGHKLRSGLTMLGVVIGIAAVIAFVTLGASLQAGVIGDISPDDQRNLYGWAADPDVEAGPGAGSQPVFTQSDLEAVSELEDVEAAYGYAPLPTQTVSDGNETVPQGDGVVASGPSYVQADSLEEGERFEMGETQAVLNPAAAGQFEDDLEVGDTLTITLLGGQEVETEVVGITDTSEGLSPFEGFESSPRIYVPTDPYYTDQMAGMAAGASGGISQTDGGDQQANESGQDDGTGASEDGQSDNASDSEQPDNASEGGQPDNASDSEQSTNEAAAEQPTAATDDDQPTEVSLQSDGGQQEDGWQASAADLQGRTLSMQDGSDGGSSAENVRFTAIVVEAESNDDAAIEAARDAATNYLESDESDASEFLGDDLAISLETSTELLQQVQDILNLLQSFIVGIAAISLLVGSIGIANIMLVSVTERTREIGIMKAVGAQNRDVLGLFLMEAVILGLIGAVIGTALGFATGYLGAWYIGLPLVYPLEYVALAIIVGVLVGIVSGLYPAWRAARTDPIDALRYE</sequence>
<evidence type="ECO:0008006" key="13">
    <source>
        <dbReference type="Google" id="ProtNLM"/>
    </source>
</evidence>
<evidence type="ECO:0000256" key="6">
    <source>
        <dbReference type="ARBA" id="ARBA00038076"/>
    </source>
</evidence>
<keyword evidence="3 8" id="KW-0812">Transmembrane</keyword>
<comment type="subcellular location">
    <subcellularLocation>
        <location evidence="1">Cell membrane</location>
        <topology evidence="1">Multi-pass membrane protein</topology>
    </subcellularLocation>
</comment>
<proteinExistence type="inferred from homology"/>
<feature type="compositionally biased region" description="Polar residues" evidence="7">
    <location>
        <begin position="274"/>
        <end position="285"/>
    </location>
</feature>
<feature type="region of interest" description="Disordered" evidence="7">
    <location>
        <begin position="223"/>
        <end position="318"/>
    </location>
</feature>
<reference evidence="11 12" key="1">
    <citation type="submission" date="2014-01" db="EMBL/GenBank/DDBJ databases">
        <authorList>
            <consortium name="DOE Joint Genome Institute"/>
            <person name="Anderson I."/>
            <person name="Huntemann M."/>
            <person name="Han J."/>
            <person name="Chen A."/>
            <person name="Kyrpides N."/>
            <person name="Mavromatis K."/>
            <person name="Markowitz V."/>
            <person name="Palaniappan K."/>
            <person name="Ivanova N."/>
            <person name="Schaumberg A."/>
            <person name="Pati A."/>
            <person name="Liolios K."/>
            <person name="Nordberg H.P."/>
            <person name="Cantor M.N."/>
            <person name="Hua S.X."/>
            <person name="Woyke T."/>
        </authorList>
    </citation>
    <scope>NUCLEOTIDE SEQUENCE [LARGE SCALE GENOMIC DNA]</scope>
    <source>
        <strain evidence="11 12">XH-48</strain>
    </source>
</reference>
<dbReference type="STRING" id="797299.HALLA_19405"/>